<reference evidence="1" key="2">
    <citation type="submission" date="2022-06" db="UniProtKB">
        <authorList>
            <consortium name="EnsemblMetazoa"/>
        </authorList>
    </citation>
    <scope>IDENTIFICATION</scope>
    <source>
        <strain evidence="1">PS312</strain>
    </source>
</reference>
<evidence type="ECO:0000313" key="1">
    <source>
        <dbReference type="EnsemblMetazoa" id="PPA45709.1"/>
    </source>
</evidence>
<proteinExistence type="predicted"/>
<reference evidence="2" key="1">
    <citation type="journal article" date="2008" name="Nat. Genet.">
        <title>The Pristionchus pacificus genome provides a unique perspective on nematode lifestyle and parasitism.</title>
        <authorList>
            <person name="Dieterich C."/>
            <person name="Clifton S.W."/>
            <person name="Schuster L.N."/>
            <person name="Chinwalla A."/>
            <person name="Delehaunty K."/>
            <person name="Dinkelacker I."/>
            <person name="Fulton L."/>
            <person name="Fulton R."/>
            <person name="Godfrey J."/>
            <person name="Minx P."/>
            <person name="Mitreva M."/>
            <person name="Roeseler W."/>
            <person name="Tian H."/>
            <person name="Witte H."/>
            <person name="Yang S.P."/>
            <person name="Wilson R.K."/>
            <person name="Sommer R.J."/>
        </authorList>
    </citation>
    <scope>NUCLEOTIDE SEQUENCE [LARGE SCALE GENOMIC DNA]</scope>
    <source>
        <strain evidence="2">PS312</strain>
    </source>
</reference>
<accession>A0A8R1V0X3</accession>
<dbReference type="AlphaFoldDB" id="A0A2A6CNY5"/>
<organism evidence="1 2">
    <name type="scientific">Pristionchus pacificus</name>
    <name type="common">Parasitic nematode worm</name>
    <dbReference type="NCBI Taxonomy" id="54126"/>
    <lineage>
        <taxon>Eukaryota</taxon>
        <taxon>Metazoa</taxon>
        <taxon>Ecdysozoa</taxon>
        <taxon>Nematoda</taxon>
        <taxon>Chromadorea</taxon>
        <taxon>Rhabditida</taxon>
        <taxon>Rhabditina</taxon>
        <taxon>Diplogasteromorpha</taxon>
        <taxon>Diplogasteroidea</taxon>
        <taxon>Neodiplogasteridae</taxon>
        <taxon>Pristionchus</taxon>
    </lineage>
</organism>
<keyword evidence="2" id="KW-1185">Reference proteome</keyword>
<name>A0A2A6CNY5_PRIPA</name>
<dbReference type="EnsemblMetazoa" id="PPA45709.1">
    <property type="protein sequence ID" value="PPA45709.1"/>
    <property type="gene ID" value="WBGene00284078"/>
</dbReference>
<gene>
    <name evidence="1" type="primary">WBGene00284078</name>
</gene>
<sequence length="109" mass="12001">MGRRKAAVFPDPVWEQAMRYSLDFDNVLIRELCAVVTDRQLDFLVEELVLHASLLNVSNGVDDALGFKEARMGDGNAIGCAVTADPQCLQLLHTLSASRFMVITIAYAT</sequence>
<evidence type="ECO:0000313" key="2">
    <source>
        <dbReference type="Proteomes" id="UP000005239"/>
    </source>
</evidence>
<dbReference type="Proteomes" id="UP000005239">
    <property type="component" value="Unassembled WGS sequence"/>
</dbReference>
<protein>
    <submittedName>
        <fullName evidence="1">Uncharacterized protein</fullName>
    </submittedName>
</protein>
<accession>A0A2A6CNY5</accession>